<dbReference type="CDD" id="cd03190">
    <property type="entry name" value="GST_C_Omega_like"/>
    <property type="match status" value="1"/>
</dbReference>
<organism evidence="5 6">
    <name type="scientific">Rhizorhabdus histidinilytica</name>
    <dbReference type="NCBI Taxonomy" id="439228"/>
    <lineage>
        <taxon>Bacteria</taxon>
        <taxon>Pseudomonadati</taxon>
        <taxon>Pseudomonadota</taxon>
        <taxon>Alphaproteobacteria</taxon>
        <taxon>Sphingomonadales</taxon>
        <taxon>Sphingomonadaceae</taxon>
        <taxon>Rhizorhabdus</taxon>
    </lineage>
</organism>
<dbReference type="PANTHER" id="PTHR32419">
    <property type="entry name" value="GLUTATHIONYL-HYDROQUINONE REDUCTASE"/>
    <property type="match status" value="1"/>
</dbReference>
<dbReference type="RefSeq" id="WP_079649162.1">
    <property type="nucleotide sequence ID" value="NZ_FUYM01000007.1"/>
</dbReference>
<dbReference type="InterPro" id="IPR040079">
    <property type="entry name" value="Glutathione_S-Trfase"/>
</dbReference>
<feature type="binding site" evidence="2">
    <location>
        <begin position="142"/>
        <end position="143"/>
    </location>
    <ligand>
        <name>glutathione</name>
        <dbReference type="ChEBI" id="CHEBI:57925"/>
    </ligand>
</feature>
<dbReference type="Pfam" id="PF13409">
    <property type="entry name" value="GST_N_2"/>
    <property type="match status" value="1"/>
</dbReference>
<feature type="binding site" evidence="2">
    <location>
        <position position="90"/>
    </location>
    <ligand>
        <name>glutathione</name>
        <dbReference type="ChEBI" id="CHEBI:57925"/>
    </ligand>
</feature>
<evidence type="ECO:0000313" key="5">
    <source>
        <dbReference type="EMBL" id="SKB84567.1"/>
    </source>
</evidence>
<dbReference type="PANTHER" id="PTHR32419:SF6">
    <property type="entry name" value="GLUTATHIONE S-TRANSFERASE OMEGA-LIKE 1-RELATED"/>
    <property type="match status" value="1"/>
</dbReference>
<dbReference type="GO" id="GO:0005737">
    <property type="term" value="C:cytoplasm"/>
    <property type="evidence" value="ECO:0007669"/>
    <property type="project" value="TreeGrafter"/>
</dbReference>
<dbReference type="EMBL" id="FUYM01000007">
    <property type="protein sequence ID" value="SKB84567.1"/>
    <property type="molecule type" value="Genomic_DNA"/>
</dbReference>
<feature type="domain" description="GST C-terminal" evidence="4">
    <location>
        <begin position="166"/>
        <end position="290"/>
    </location>
</feature>
<dbReference type="GO" id="GO:0004364">
    <property type="term" value="F:glutathione transferase activity"/>
    <property type="evidence" value="ECO:0007669"/>
    <property type="project" value="InterPro"/>
</dbReference>
<feature type="active site" description="Proton donor/acceptor" evidence="1">
    <location>
        <position position="189"/>
    </location>
</feature>
<dbReference type="Gene3D" id="1.20.1050.10">
    <property type="match status" value="1"/>
</dbReference>
<dbReference type="Proteomes" id="UP000189818">
    <property type="component" value="Unassembled WGS sequence"/>
</dbReference>
<evidence type="ECO:0000313" key="6">
    <source>
        <dbReference type="Proteomes" id="UP000189818"/>
    </source>
</evidence>
<dbReference type="PROSITE" id="PS50405">
    <property type="entry name" value="GST_CTER"/>
    <property type="match status" value="1"/>
</dbReference>
<sequence length="322" mass="36226">MGQLIRGQWVSDLSTIELDKGEFVRRPTLFRDTVTVDGTSAYPAGAGRYHLYVSLQCPWAWRTIVYRSVKRLHGVIGMTIAIPDGRAEGWRFGTEVPGATIDEAEGFTHLHQAYTTADPGHSGVVSVPVLWDKATRRIVNNESSEIIRMLNGAFDAFTDARQDYYPAELRAEIDAKNDRIYAGLNNAVYRAGAAATQQGYEEGYSAIFDTLDWAEALLGASRYLNGDRITESDWKLAASLLRFDPVYHALFRCNRQRLADFPNLSGYLRDIYQQPGVAETVNVRHIVRGYYAQSWNPSGIIPLGPQGYEEWLAQPHDRARFK</sequence>
<dbReference type="AlphaFoldDB" id="A0A1T5EKW3"/>
<dbReference type="SFLD" id="SFLDG01148">
    <property type="entry name" value="Xi_(cytGST)"/>
    <property type="match status" value="1"/>
</dbReference>
<dbReference type="SFLD" id="SFLDG01206">
    <property type="entry name" value="Xi.1"/>
    <property type="match status" value="1"/>
</dbReference>
<dbReference type="SUPFAM" id="SSF47616">
    <property type="entry name" value="GST C-terminal domain-like"/>
    <property type="match status" value="1"/>
</dbReference>
<dbReference type="InterPro" id="IPR010987">
    <property type="entry name" value="Glutathione-S-Trfase_C-like"/>
</dbReference>
<name>A0A1T5EKW3_9SPHN</name>
<dbReference type="InterPro" id="IPR036249">
    <property type="entry name" value="Thioredoxin-like_sf"/>
</dbReference>
<dbReference type="InterPro" id="IPR036282">
    <property type="entry name" value="Glutathione-S-Trfase_C_sf"/>
</dbReference>
<evidence type="ECO:0000256" key="1">
    <source>
        <dbReference type="PIRSR" id="PIRSR015753-1"/>
    </source>
</evidence>
<dbReference type="SFLD" id="SFLDS00019">
    <property type="entry name" value="Glutathione_Transferase_(cytos"/>
    <property type="match status" value="1"/>
</dbReference>
<evidence type="ECO:0000259" key="4">
    <source>
        <dbReference type="PROSITE" id="PS50405"/>
    </source>
</evidence>
<dbReference type="Gene3D" id="3.40.30.10">
    <property type="entry name" value="Glutaredoxin"/>
    <property type="match status" value="1"/>
</dbReference>
<dbReference type="OrthoDB" id="9769158at2"/>
<feature type="active site" description="Nucleophile" evidence="1">
    <location>
        <position position="57"/>
    </location>
</feature>
<accession>A0A1T5EKW3</accession>
<evidence type="ECO:0000256" key="2">
    <source>
        <dbReference type="PIRSR" id="PIRSR015753-2"/>
    </source>
</evidence>
<dbReference type="InterPro" id="IPR016639">
    <property type="entry name" value="GST_Omega/GSH"/>
</dbReference>
<feature type="site" description="Lowers pKa of active site Cys" evidence="3">
    <location>
        <position position="247"/>
    </location>
</feature>
<dbReference type="PIRSF" id="PIRSF015753">
    <property type="entry name" value="GST"/>
    <property type="match status" value="1"/>
</dbReference>
<reference evidence="6" key="1">
    <citation type="submission" date="2017-02" db="EMBL/GenBank/DDBJ databases">
        <authorList>
            <person name="Varghese N."/>
            <person name="Submissions S."/>
        </authorList>
    </citation>
    <scope>NUCLEOTIDE SEQUENCE [LARGE SCALE GENOMIC DNA]</scope>
    <source>
        <strain evidence="6">UM2</strain>
    </source>
</reference>
<dbReference type="SUPFAM" id="SSF52833">
    <property type="entry name" value="Thioredoxin-like"/>
    <property type="match status" value="1"/>
</dbReference>
<gene>
    <name evidence="5" type="ORF">SAMN06295920_10761</name>
</gene>
<dbReference type="InterPro" id="IPR047047">
    <property type="entry name" value="GST_Omega-like_C"/>
</dbReference>
<dbReference type="Pfam" id="PF13410">
    <property type="entry name" value="GST_C_2"/>
    <property type="match status" value="1"/>
</dbReference>
<keyword evidence="6" id="KW-1185">Reference proteome</keyword>
<evidence type="ECO:0000256" key="3">
    <source>
        <dbReference type="PIRSR" id="PIRSR015753-3"/>
    </source>
</evidence>
<dbReference type="STRING" id="439228.SAMN06295920_10761"/>
<feature type="site" description="Lowers pKa of active site Cys" evidence="3">
    <location>
        <position position="290"/>
    </location>
</feature>
<dbReference type="InterPro" id="IPR004045">
    <property type="entry name" value="Glutathione_S-Trfase_N"/>
</dbReference>
<keyword evidence="5" id="KW-0808">Transferase</keyword>
<protein>
    <submittedName>
        <fullName evidence="5">Putative glutathione S-transferase</fullName>
    </submittedName>
</protein>
<proteinExistence type="predicted"/>